<evidence type="ECO:0000313" key="1">
    <source>
        <dbReference type="EMBL" id="WRO21042.1"/>
    </source>
</evidence>
<protein>
    <submittedName>
        <fullName evidence="1">Uncharacterized protein</fullName>
    </submittedName>
</protein>
<dbReference type="RefSeq" id="WP_366923908.1">
    <property type="nucleotide sequence ID" value="NZ_CP121694.1"/>
</dbReference>
<dbReference type="EMBL" id="CP121694">
    <property type="protein sequence ID" value="WRO21042.1"/>
    <property type="molecule type" value="Genomic_DNA"/>
</dbReference>
<name>A0AAU0UKJ0_9FIRM</name>
<dbReference type="Proteomes" id="UP001329915">
    <property type="component" value="Chromosome"/>
</dbReference>
<evidence type="ECO:0000313" key="2">
    <source>
        <dbReference type="Proteomes" id="UP001329915"/>
    </source>
</evidence>
<keyword evidence="2" id="KW-1185">Reference proteome</keyword>
<proteinExistence type="predicted"/>
<organism evidence="1 2">
    <name type="scientific">Metallumcola ferriviriculae</name>
    <dbReference type="NCBI Taxonomy" id="3039180"/>
    <lineage>
        <taxon>Bacteria</taxon>
        <taxon>Bacillati</taxon>
        <taxon>Bacillota</taxon>
        <taxon>Clostridia</taxon>
        <taxon>Neomoorellales</taxon>
        <taxon>Desulfitibacteraceae</taxon>
        <taxon>Metallumcola</taxon>
    </lineage>
</organism>
<accession>A0AAU0UKJ0</accession>
<sequence length="125" mass="14167">MVSCKRNDDFEVTWDLVGLWEGKDLDWNFYFSLNITDLTEDGKITFGGTRGGFQIYKFYDKQGQIKNMSFNTDSSISGTIFPLENTIKGVFGGADFIVKAVNPPSRPQKTSSMYEMKTLYTNNGQ</sequence>
<gene>
    <name evidence="1" type="ORF">MFMK1_000835</name>
</gene>
<dbReference type="KEGG" id="dbc:MFMK1_000835"/>
<dbReference type="AlphaFoldDB" id="A0AAU0UKJ0"/>
<reference evidence="1 2" key="1">
    <citation type="submission" date="2023-04" db="EMBL/GenBank/DDBJ databases">
        <authorList>
            <person name="Hsu D."/>
        </authorList>
    </citation>
    <scope>NUCLEOTIDE SEQUENCE [LARGE SCALE GENOMIC DNA]</scope>
    <source>
        <strain evidence="1 2">MK1</strain>
    </source>
</reference>